<comment type="caution">
    <text evidence="2">The sequence shown here is derived from an EMBL/GenBank/DDBJ whole genome shotgun (WGS) entry which is preliminary data.</text>
</comment>
<evidence type="ECO:0000259" key="1">
    <source>
        <dbReference type="Pfam" id="PF04149"/>
    </source>
</evidence>
<dbReference type="Pfam" id="PF04149">
    <property type="entry name" value="DUF397"/>
    <property type="match status" value="1"/>
</dbReference>
<dbReference type="Proteomes" id="UP001165042">
    <property type="component" value="Unassembled WGS sequence"/>
</dbReference>
<protein>
    <recommendedName>
        <fullName evidence="1">DUF397 domain-containing protein</fullName>
    </recommendedName>
</protein>
<dbReference type="AlphaFoldDB" id="A0A9W6VBY1"/>
<feature type="domain" description="DUF397" evidence="1">
    <location>
        <begin position="9"/>
        <end position="61"/>
    </location>
</feature>
<dbReference type="InterPro" id="IPR007278">
    <property type="entry name" value="DUF397"/>
</dbReference>
<evidence type="ECO:0000313" key="2">
    <source>
        <dbReference type="EMBL" id="GLW94429.1"/>
    </source>
</evidence>
<gene>
    <name evidence="2" type="ORF">Aglo03_52450</name>
</gene>
<accession>A0A9W6VBY1</accession>
<evidence type="ECO:0000313" key="3">
    <source>
        <dbReference type="Proteomes" id="UP001165042"/>
    </source>
</evidence>
<keyword evidence="3" id="KW-1185">Reference proteome</keyword>
<reference evidence="2" key="1">
    <citation type="submission" date="2023-02" db="EMBL/GenBank/DDBJ databases">
        <title>Actinokineospora globicatena NBRC 15670.</title>
        <authorList>
            <person name="Ichikawa N."/>
            <person name="Sato H."/>
            <person name="Tonouchi N."/>
        </authorList>
    </citation>
    <scope>NUCLEOTIDE SEQUENCE</scope>
    <source>
        <strain evidence="2">NBRC 15670</strain>
    </source>
</reference>
<proteinExistence type="predicted"/>
<dbReference type="RefSeq" id="WP_285612534.1">
    <property type="nucleotide sequence ID" value="NZ_BSSD01000009.1"/>
</dbReference>
<sequence>MVSQVRDTGWFKSSRSGAADENCVEARLTETVVRVRDTKNRTAGTLAVPPATWTALVTGLKNA</sequence>
<organism evidence="2 3">
    <name type="scientific">Actinokineospora globicatena</name>
    <dbReference type="NCBI Taxonomy" id="103729"/>
    <lineage>
        <taxon>Bacteria</taxon>
        <taxon>Bacillati</taxon>
        <taxon>Actinomycetota</taxon>
        <taxon>Actinomycetes</taxon>
        <taxon>Pseudonocardiales</taxon>
        <taxon>Pseudonocardiaceae</taxon>
        <taxon>Actinokineospora</taxon>
    </lineage>
</organism>
<dbReference type="EMBL" id="BSSD01000009">
    <property type="protein sequence ID" value="GLW94429.1"/>
    <property type="molecule type" value="Genomic_DNA"/>
</dbReference>
<name>A0A9W6VBY1_9PSEU</name>